<comment type="subcellular location">
    <subcellularLocation>
        <location evidence="1">Membrane</location>
        <topology evidence="1">Multi-pass membrane protein</topology>
    </subcellularLocation>
</comment>
<evidence type="ECO:0000256" key="5">
    <source>
        <dbReference type="ARBA" id="ARBA00038359"/>
    </source>
</evidence>
<evidence type="ECO:0000256" key="2">
    <source>
        <dbReference type="ARBA" id="ARBA00022692"/>
    </source>
</evidence>
<keyword evidence="10" id="KW-1185">Reference proteome</keyword>
<protein>
    <recommendedName>
        <fullName evidence="8">Rhodopsin domain-containing protein</fullName>
    </recommendedName>
</protein>
<sequence>MSINAVFGSPPSGIDLSDNLTPRNNATVIAVYILAVCLVALRFVARIKAQGSTIATDDWLIVGAVVSVTANVVCTIEAGQHGQGKHVWSLTLQDVSDMMKVLYANVLLYVVTVPLTKLSIIFFYRRIFGMHWILWVCFFLTTGYWFSCTITFLVACTPPSYYWSQYLDPTGGKCRFPFYPFYVGNAAANVVTDGIILIVPIRVVWQLQMRTAQKWMVTGIFLLGGFVVIASIIRIYYMTFLKSSLDITWIMGSVFVWSSIEPCIGIVCACLPTLQPLLRHALTYIVNSTRSKRSNAAGESSGKRPSGPSASEGVDSVPNMDRNHRKGRRIQHPLWRDVDEAGLTTSSTFVEMDSLGRNASSDGEGSEGSQMGIRVKSDFHWTEEHPQHV</sequence>
<comment type="similarity">
    <text evidence="5">Belongs to the SAT4 family.</text>
</comment>
<feature type="transmembrane region" description="Helical" evidence="7">
    <location>
        <begin position="249"/>
        <end position="271"/>
    </location>
</feature>
<feature type="transmembrane region" description="Helical" evidence="7">
    <location>
        <begin position="101"/>
        <end position="125"/>
    </location>
</feature>
<feature type="transmembrane region" description="Helical" evidence="7">
    <location>
        <begin position="132"/>
        <end position="155"/>
    </location>
</feature>
<feature type="transmembrane region" description="Helical" evidence="7">
    <location>
        <begin position="26"/>
        <end position="47"/>
    </location>
</feature>
<feature type="compositionally biased region" description="Polar residues" evidence="6">
    <location>
        <begin position="357"/>
        <end position="369"/>
    </location>
</feature>
<feature type="region of interest" description="Disordered" evidence="6">
    <location>
        <begin position="349"/>
        <end position="372"/>
    </location>
</feature>
<dbReference type="RefSeq" id="XP_040683756.1">
    <property type="nucleotide sequence ID" value="XM_040828993.1"/>
</dbReference>
<dbReference type="InterPro" id="IPR049326">
    <property type="entry name" value="Rhodopsin_dom_fungi"/>
</dbReference>
<evidence type="ECO:0000313" key="9">
    <source>
        <dbReference type="EMBL" id="OJJ30079.1"/>
    </source>
</evidence>
<dbReference type="AlphaFoldDB" id="A0A1L9R585"/>
<name>A0A1L9R585_ASPWE</name>
<dbReference type="EMBL" id="KV878217">
    <property type="protein sequence ID" value="OJJ30079.1"/>
    <property type="molecule type" value="Genomic_DNA"/>
</dbReference>
<evidence type="ECO:0000256" key="6">
    <source>
        <dbReference type="SAM" id="MobiDB-lite"/>
    </source>
</evidence>
<keyword evidence="2 7" id="KW-0812">Transmembrane</keyword>
<dbReference type="VEuPathDB" id="FungiDB:ASPWEDRAFT_120507"/>
<feature type="transmembrane region" description="Helical" evidence="7">
    <location>
        <begin position="59"/>
        <end position="81"/>
    </location>
</feature>
<dbReference type="GeneID" id="63744841"/>
<dbReference type="Pfam" id="PF20684">
    <property type="entry name" value="Fung_rhodopsin"/>
    <property type="match status" value="1"/>
</dbReference>
<evidence type="ECO:0000256" key="4">
    <source>
        <dbReference type="ARBA" id="ARBA00023136"/>
    </source>
</evidence>
<dbReference type="Proteomes" id="UP000184383">
    <property type="component" value="Unassembled WGS sequence"/>
</dbReference>
<evidence type="ECO:0000256" key="7">
    <source>
        <dbReference type="SAM" id="Phobius"/>
    </source>
</evidence>
<dbReference type="InterPro" id="IPR052337">
    <property type="entry name" value="SAT4-like"/>
</dbReference>
<dbReference type="STRING" id="1073089.A0A1L9R585"/>
<dbReference type="PANTHER" id="PTHR33048:SF163">
    <property type="entry name" value="INTEGRAL MEMBRANE PROTEIN (AFU_ORTHOLOGUE AFUA_8G05510)"/>
    <property type="match status" value="1"/>
</dbReference>
<feature type="region of interest" description="Disordered" evidence="6">
    <location>
        <begin position="293"/>
        <end position="331"/>
    </location>
</feature>
<proteinExistence type="inferred from homology"/>
<dbReference type="OrthoDB" id="5429740at2759"/>
<keyword evidence="3 7" id="KW-1133">Transmembrane helix</keyword>
<feature type="transmembrane region" description="Helical" evidence="7">
    <location>
        <begin position="217"/>
        <end position="237"/>
    </location>
</feature>
<evidence type="ECO:0000259" key="8">
    <source>
        <dbReference type="Pfam" id="PF20684"/>
    </source>
</evidence>
<feature type="transmembrane region" description="Helical" evidence="7">
    <location>
        <begin position="186"/>
        <end position="205"/>
    </location>
</feature>
<evidence type="ECO:0000313" key="10">
    <source>
        <dbReference type="Proteomes" id="UP000184383"/>
    </source>
</evidence>
<evidence type="ECO:0000256" key="3">
    <source>
        <dbReference type="ARBA" id="ARBA00022989"/>
    </source>
</evidence>
<accession>A0A1L9R585</accession>
<reference evidence="10" key="1">
    <citation type="journal article" date="2017" name="Genome Biol.">
        <title>Comparative genomics reveals high biological diversity and specific adaptations in the industrially and medically important fungal genus Aspergillus.</title>
        <authorList>
            <person name="de Vries R.P."/>
            <person name="Riley R."/>
            <person name="Wiebenga A."/>
            <person name="Aguilar-Osorio G."/>
            <person name="Amillis S."/>
            <person name="Uchima C.A."/>
            <person name="Anderluh G."/>
            <person name="Asadollahi M."/>
            <person name="Askin M."/>
            <person name="Barry K."/>
            <person name="Battaglia E."/>
            <person name="Bayram O."/>
            <person name="Benocci T."/>
            <person name="Braus-Stromeyer S.A."/>
            <person name="Caldana C."/>
            <person name="Canovas D."/>
            <person name="Cerqueira G.C."/>
            <person name="Chen F."/>
            <person name="Chen W."/>
            <person name="Choi C."/>
            <person name="Clum A."/>
            <person name="Dos Santos R.A."/>
            <person name="Damasio A.R."/>
            <person name="Diallinas G."/>
            <person name="Emri T."/>
            <person name="Fekete E."/>
            <person name="Flipphi M."/>
            <person name="Freyberg S."/>
            <person name="Gallo A."/>
            <person name="Gournas C."/>
            <person name="Habgood R."/>
            <person name="Hainaut M."/>
            <person name="Harispe M.L."/>
            <person name="Henrissat B."/>
            <person name="Hilden K.S."/>
            <person name="Hope R."/>
            <person name="Hossain A."/>
            <person name="Karabika E."/>
            <person name="Karaffa L."/>
            <person name="Karanyi Z."/>
            <person name="Krasevec N."/>
            <person name="Kuo A."/>
            <person name="Kusch H."/>
            <person name="LaButti K."/>
            <person name="Lagendijk E.L."/>
            <person name="Lapidus A."/>
            <person name="Levasseur A."/>
            <person name="Lindquist E."/>
            <person name="Lipzen A."/>
            <person name="Logrieco A.F."/>
            <person name="MacCabe A."/>
            <person name="Maekelae M.R."/>
            <person name="Malavazi I."/>
            <person name="Melin P."/>
            <person name="Meyer V."/>
            <person name="Mielnichuk N."/>
            <person name="Miskei M."/>
            <person name="Molnar A.P."/>
            <person name="Mule G."/>
            <person name="Ngan C.Y."/>
            <person name="Orejas M."/>
            <person name="Orosz E."/>
            <person name="Ouedraogo J.P."/>
            <person name="Overkamp K.M."/>
            <person name="Park H.-S."/>
            <person name="Perrone G."/>
            <person name="Piumi F."/>
            <person name="Punt P.J."/>
            <person name="Ram A.F."/>
            <person name="Ramon A."/>
            <person name="Rauscher S."/>
            <person name="Record E."/>
            <person name="Riano-Pachon D.M."/>
            <person name="Robert V."/>
            <person name="Roehrig J."/>
            <person name="Ruller R."/>
            <person name="Salamov A."/>
            <person name="Salih N.S."/>
            <person name="Samson R.A."/>
            <person name="Sandor E."/>
            <person name="Sanguinetti M."/>
            <person name="Schuetze T."/>
            <person name="Sepcic K."/>
            <person name="Shelest E."/>
            <person name="Sherlock G."/>
            <person name="Sophianopoulou V."/>
            <person name="Squina F.M."/>
            <person name="Sun H."/>
            <person name="Susca A."/>
            <person name="Todd R.B."/>
            <person name="Tsang A."/>
            <person name="Unkles S.E."/>
            <person name="van de Wiele N."/>
            <person name="van Rossen-Uffink D."/>
            <person name="Oliveira J.V."/>
            <person name="Vesth T.C."/>
            <person name="Visser J."/>
            <person name="Yu J.-H."/>
            <person name="Zhou M."/>
            <person name="Andersen M.R."/>
            <person name="Archer D.B."/>
            <person name="Baker S.E."/>
            <person name="Benoit I."/>
            <person name="Brakhage A.A."/>
            <person name="Braus G.H."/>
            <person name="Fischer R."/>
            <person name="Frisvad J.C."/>
            <person name="Goldman G.H."/>
            <person name="Houbraken J."/>
            <person name="Oakley B."/>
            <person name="Pocsi I."/>
            <person name="Scazzocchio C."/>
            <person name="Seiboth B."/>
            <person name="vanKuyk P.A."/>
            <person name="Wortman J."/>
            <person name="Dyer P.S."/>
            <person name="Grigoriev I.V."/>
        </authorList>
    </citation>
    <scope>NUCLEOTIDE SEQUENCE [LARGE SCALE GENOMIC DNA]</scope>
    <source>
        <strain evidence="10">DTO 134E9</strain>
    </source>
</reference>
<evidence type="ECO:0000256" key="1">
    <source>
        <dbReference type="ARBA" id="ARBA00004141"/>
    </source>
</evidence>
<gene>
    <name evidence="9" type="ORF">ASPWEDRAFT_120507</name>
</gene>
<dbReference type="PANTHER" id="PTHR33048">
    <property type="entry name" value="PTH11-LIKE INTEGRAL MEMBRANE PROTEIN (AFU_ORTHOLOGUE AFUA_5G11245)"/>
    <property type="match status" value="1"/>
</dbReference>
<feature type="domain" description="Rhodopsin" evidence="8">
    <location>
        <begin position="41"/>
        <end position="279"/>
    </location>
</feature>
<keyword evidence="4 7" id="KW-0472">Membrane</keyword>
<dbReference type="GO" id="GO:0016020">
    <property type="term" value="C:membrane"/>
    <property type="evidence" value="ECO:0007669"/>
    <property type="project" value="UniProtKB-SubCell"/>
</dbReference>
<organism evidence="9 10">
    <name type="scientific">Aspergillus wentii DTO 134E9</name>
    <dbReference type="NCBI Taxonomy" id="1073089"/>
    <lineage>
        <taxon>Eukaryota</taxon>
        <taxon>Fungi</taxon>
        <taxon>Dikarya</taxon>
        <taxon>Ascomycota</taxon>
        <taxon>Pezizomycotina</taxon>
        <taxon>Eurotiomycetes</taxon>
        <taxon>Eurotiomycetidae</taxon>
        <taxon>Eurotiales</taxon>
        <taxon>Aspergillaceae</taxon>
        <taxon>Aspergillus</taxon>
        <taxon>Aspergillus subgen. Cremei</taxon>
    </lineage>
</organism>